<feature type="non-terminal residue" evidence="2">
    <location>
        <position position="103"/>
    </location>
</feature>
<keyword evidence="2" id="KW-0255">Endonuclease</keyword>
<dbReference type="PANTHER" id="PTHR34039:SF1">
    <property type="entry name" value="UPF0102 PROTEIN YRAN"/>
    <property type="match status" value="1"/>
</dbReference>
<accession>A0A2M8G238</accession>
<dbReference type="Proteomes" id="UP000229674">
    <property type="component" value="Unassembled WGS sequence"/>
</dbReference>
<dbReference type="Gene3D" id="3.40.1350.10">
    <property type="match status" value="1"/>
</dbReference>
<dbReference type="Pfam" id="PF02021">
    <property type="entry name" value="UPF0102"/>
    <property type="match status" value="1"/>
</dbReference>
<dbReference type="InterPro" id="IPR003509">
    <property type="entry name" value="UPF0102_YraN-like"/>
</dbReference>
<comment type="similarity">
    <text evidence="1">Belongs to the UPF0102 family.</text>
</comment>
<dbReference type="EMBL" id="PFQX01000004">
    <property type="protein sequence ID" value="PJC65542.1"/>
    <property type="molecule type" value="Genomic_DNA"/>
</dbReference>
<evidence type="ECO:0000313" key="2">
    <source>
        <dbReference type="EMBL" id="PJC65542.1"/>
    </source>
</evidence>
<dbReference type="GO" id="GO:0003676">
    <property type="term" value="F:nucleic acid binding"/>
    <property type="evidence" value="ECO:0007669"/>
    <property type="project" value="InterPro"/>
</dbReference>
<dbReference type="SUPFAM" id="SSF52980">
    <property type="entry name" value="Restriction endonuclease-like"/>
    <property type="match status" value="1"/>
</dbReference>
<reference evidence="3" key="1">
    <citation type="submission" date="2017-09" db="EMBL/GenBank/DDBJ databases">
        <title>Depth-based differentiation of microbial function through sediment-hosted aquifers and enrichment of novel symbionts in the deep terrestrial subsurface.</title>
        <authorList>
            <person name="Probst A.J."/>
            <person name="Ladd B."/>
            <person name="Jarett J.K."/>
            <person name="Geller-Mcgrath D.E."/>
            <person name="Sieber C.M.K."/>
            <person name="Emerson J.B."/>
            <person name="Anantharaman K."/>
            <person name="Thomas B.C."/>
            <person name="Malmstrom R."/>
            <person name="Stieglmeier M."/>
            <person name="Klingl A."/>
            <person name="Woyke T."/>
            <person name="Ryan C.M."/>
            <person name="Banfield J.F."/>
        </authorList>
    </citation>
    <scope>NUCLEOTIDE SEQUENCE [LARGE SCALE GENOMIC DNA]</scope>
</reference>
<proteinExistence type="inferred from homology"/>
<sequence>MGKLGEDLACRYLKGKGYRIIDRNYRRPMGEIDIASLAPDGTLVIFEVKTVSGPDPRITAEDQMTAAKLKKLKRVAEVYVAAPQTQRLIKDDRGWRIDLLSLT</sequence>
<name>A0A2M8G238_9BACT</name>
<dbReference type="InterPro" id="IPR011335">
    <property type="entry name" value="Restrct_endonuc-II-like"/>
</dbReference>
<dbReference type="PANTHER" id="PTHR34039">
    <property type="entry name" value="UPF0102 PROTEIN YRAN"/>
    <property type="match status" value="1"/>
</dbReference>
<dbReference type="InterPro" id="IPR011856">
    <property type="entry name" value="tRNA_endonuc-like_dom_sf"/>
</dbReference>
<dbReference type="AlphaFoldDB" id="A0A2M8G238"/>
<keyword evidence="2" id="KW-0378">Hydrolase</keyword>
<gene>
    <name evidence="2" type="ORF">CO020_00130</name>
</gene>
<comment type="caution">
    <text evidence="2">The sequence shown here is derived from an EMBL/GenBank/DDBJ whole genome shotgun (WGS) entry which is preliminary data.</text>
</comment>
<keyword evidence="2" id="KW-0540">Nuclease</keyword>
<dbReference type="GO" id="GO:0004519">
    <property type="term" value="F:endonuclease activity"/>
    <property type="evidence" value="ECO:0007669"/>
    <property type="project" value="UniProtKB-KW"/>
</dbReference>
<organism evidence="2 3">
    <name type="scientific">Candidatus Colwellbacteria bacterium CG_4_9_14_0_2_um_filter_50_12</name>
    <dbReference type="NCBI Taxonomy" id="1974538"/>
    <lineage>
        <taxon>Bacteria</taxon>
        <taxon>Candidatus Colwelliibacteriota</taxon>
    </lineage>
</organism>
<evidence type="ECO:0000256" key="1">
    <source>
        <dbReference type="ARBA" id="ARBA00006738"/>
    </source>
</evidence>
<protein>
    <submittedName>
        <fullName evidence="2">Endonuclease</fullName>
    </submittedName>
</protein>
<evidence type="ECO:0000313" key="3">
    <source>
        <dbReference type="Proteomes" id="UP000229674"/>
    </source>
</evidence>